<sequence length="94" mass="9958">MGLWLAVQPPGVLLLIGAFVTLMALGAALTAIRFFRYWQWARSADQRRQDFIVTAVAATLAAGAAAAAIAASEPPVDDPETVTDLRQGRVGYGD</sequence>
<protein>
    <submittedName>
        <fullName evidence="3">Transmembrane protein</fullName>
    </submittedName>
</protein>
<evidence type="ECO:0000313" key="4">
    <source>
        <dbReference type="Proteomes" id="UP000008840"/>
    </source>
</evidence>
<feature type="transmembrane region" description="Helical" evidence="2">
    <location>
        <begin position="12"/>
        <end position="31"/>
    </location>
</feature>
<evidence type="ECO:0000256" key="2">
    <source>
        <dbReference type="SAM" id="Phobius"/>
    </source>
</evidence>
<dbReference type="RefSeq" id="WP_012480171.1">
    <property type="nucleotide sequence ID" value="NC_010943.1"/>
</dbReference>
<name>B2FRH7_STRMK</name>
<dbReference type="EMBL" id="AM743169">
    <property type="protein sequence ID" value="CAQ45879.1"/>
    <property type="molecule type" value="Genomic_DNA"/>
</dbReference>
<dbReference type="AlphaFoldDB" id="B2FRH7"/>
<keyword evidence="2" id="KW-0472">Membrane</keyword>
<evidence type="ECO:0000313" key="3">
    <source>
        <dbReference type="EMBL" id="CAQ45879.1"/>
    </source>
</evidence>
<keyword evidence="4" id="KW-1185">Reference proteome</keyword>
<proteinExistence type="predicted"/>
<evidence type="ECO:0000256" key="1">
    <source>
        <dbReference type="SAM" id="MobiDB-lite"/>
    </source>
</evidence>
<dbReference type="EnsemblBacteria" id="CAQ45879">
    <property type="protein sequence ID" value="CAQ45879"/>
    <property type="gene ID" value="Smlt2390"/>
</dbReference>
<feature type="transmembrane region" description="Helical" evidence="2">
    <location>
        <begin position="51"/>
        <end position="71"/>
    </location>
</feature>
<dbReference type="KEGG" id="sml:Smlt2390"/>
<feature type="region of interest" description="Disordered" evidence="1">
    <location>
        <begin position="71"/>
        <end position="94"/>
    </location>
</feature>
<keyword evidence="2" id="KW-1133">Transmembrane helix</keyword>
<keyword evidence="2 3" id="KW-0812">Transmembrane</keyword>
<reference evidence="3 4" key="1">
    <citation type="journal article" date="2008" name="Genome Biol.">
        <title>The complete genome, comparative and functional analysis of Stenotrophomonas maltophilia reveals an organism heavily shielded by drug resistance determinants.</title>
        <authorList>
            <person name="Crossman L.C."/>
            <person name="Gould V.C."/>
            <person name="Dow J.M."/>
            <person name="Vernikos G.S."/>
            <person name="Okazaki A."/>
            <person name="Sebaihia M."/>
            <person name="Saunders D."/>
            <person name="Arrowsmith C."/>
            <person name="Carver T."/>
            <person name="Peters N."/>
            <person name="Adlem E."/>
            <person name="Kerhornou A."/>
            <person name="Lord A."/>
            <person name="Murphy L."/>
            <person name="Seeger K."/>
            <person name="Squares R."/>
            <person name="Rutter S."/>
            <person name="Quail M.A."/>
            <person name="Rajandream M.A."/>
            <person name="Harris D."/>
            <person name="Churcher C."/>
            <person name="Bentley S.D."/>
            <person name="Parkhill J."/>
            <person name="Thomson N.R."/>
            <person name="Avison M.B."/>
        </authorList>
    </citation>
    <scope>NUCLEOTIDE SEQUENCE [LARGE SCALE GENOMIC DNA]</scope>
    <source>
        <strain evidence="3 4">K279a</strain>
    </source>
</reference>
<dbReference type="Proteomes" id="UP000008840">
    <property type="component" value="Chromosome"/>
</dbReference>
<dbReference type="HOGENOM" id="CLU_2384928_0_0_6"/>
<gene>
    <name evidence="3" type="ordered locus">Smlt2390</name>
</gene>
<accession>B2FRH7</accession>
<organism evidence="3 4">
    <name type="scientific">Stenotrophomonas maltophilia (strain K279a)</name>
    <dbReference type="NCBI Taxonomy" id="522373"/>
    <lineage>
        <taxon>Bacteria</taxon>
        <taxon>Pseudomonadati</taxon>
        <taxon>Pseudomonadota</taxon>
        <taxon>Gammaproteobacteria</taxon>
        <taxon>Lysobacterales</taxon>
        <taxon>Lysobacteraceae</taxon>
        <taxon>Stenotrophomonas</taxon>
        <taxon>Stenotrophomonas maltophilia group</taxon>
    </lineage>
</organism>